<dbReference type="EMBL" id="GBXM01000142">
    <property type="protein sequence ID" value="JAI08436.1"/>
    <property type="molecule type" value="Transcribed_RNA"/>
</dbReference>
<evidence type="ECO:0000313" key="1">
    <source>
        <dbReference type="EMBL" id="JAI08436.1"/>
    </source>
</evidence>
<dbReference type="AlphaFoldDB" id="A0A0E9Y2H9"/>
<name>A0A0E9Y2H9_ANGAN</name>
<reference evidence="1" key="1">
    <citation type="submission" date="2014-11" db="EMBL/GenBank/DDBJ databases">
        <authorList>
            <person name="Amaro Gonzalez C."/>
        </authorList>
    </citation>
    <scope>NUCLEOTIDE SEQUENCE</scope>
</reference>
<protein>
    <submittedName>
        <fullName evidence="1">Uncharacterized protein</fullName>
    </submittedName>
</protein>
<sequence length="51" mass="5713">MPFCCTNQKKVIMKSMSMIRLMTSLRCQTIKMNGTLSAEPGMVELDLLKCG</sequence>
<reference evidence="1" key="2">
    <citation type="journal article" date="2015" name="Fish Shellfish Immunol.">
        <title>Early steps in the European eel (Anguilla anguilla)-Vibrio vulnificus interaction in the gills: Role of the RtxA13 toxin.</title>
        <authorList>
            <person name="Callol A."/>
            <person name="Pajuelo D."/>
            <person name="Ebbesson L."/>
            <person name="Teles M."/>
            <person name="MacKenzie S."/>
            <person name="Amaro C."/>
        </authorList>
    </citation>
    <scope>NUCLEOTIDE SEQUENCE</scope>
</reference>
<proteinExistence type="predicted"/>
<accession>A0A0E9Y2H9</accession>
<organism evidence="1">
    <name type="scientific">Anguilla anguilla</name>
    <name type="common">European freshwater eel</name>
    <name type="synonym">Muraena anguilla</name>
    <dbReference type="NCBI Taxonomy" id="7936"/>
    <lineage>
        <taxon>Eukaryota</taxon>
        <taxon>Metazoa</taxon>
        <taxon>Chordata</taxon>
        <taxon>Craniata</taxon>
        <taxon>Vertebrata</taxon>
        <taxon>Euteleostomi</taxon>
        <taxon>Actinopterygii</taxon>
        <taxon>Neopterygii</taxon>
        <taxon>Teleostei</taxon>
        <taxon>Anguilliformes</taxon>
        <taxon>Anguillidae</taxon>
        <taxon>Anguilla</taxon>
    </lineage>
</organism>